<accession>A0A074VET0</accession>
<evidence type="ECO:0000313" key="2">
    <source>
        <dbReference type="Proteomes" id="UP000030672"/>
    </source>
</evidence>
<dbReference type="Proteomes" id="UP000030672">
    <property type="component" value="Unassembled WGS sequence"/>
</dbReference>
<reference evidence="1 2" key="1">
    <citation type="journal article" date="2014" name="BMC Genomics">
        <title>Genome sequencing of four Aureobasidium pullulans varieties: biotechnological potential, stress tolerance, and description of new species.</title>
        <authorList>
            <person name="Gostin Ar C."/>
            <person name="Ohm R.A."/>
            <person name="Kogej T."/>
            <person name="Sonjak S."/>
            <person name="Turk M."/>
            <person name="Zajc J."/>
            <person name="Zalar P."/>
            <person name="Grube M."/>
            <person name="Sun H."/>
            <person name="Han J."/>
            <person name="Sharma A."/>
            <person name="Chiniquy J."/>
            <person name="Ngan C.Y."/>
            <person name="Lipzen A."/>
            <person name="Barry K."/>
            <person name="Grigoriev I.V."/>
            <person name="Gunde-Cimerman N."/>
        </authorList>
    </citation>
    <scope>NUCLEOTIDE SEQUENCE [LARGE SCALE GENOMIC DNA]</scope>
    <source>
        <strain evidence="1 2">CBS 110374</strain>
    </source>
</reference>
<keyword evidence="2" id="KW-1185">Reference proteome</keyword>
<dbReference type="AlphaFoldDB" id="A0A074VET0"/>
<name>A0A074VET0_AURM1</name>
<protein>
    <submittedName>
        <fullName evidence="1">Uncharacterized protein</fullName>
    </submittedName>
</protein>
<dbReference type="HOGENOM" id="CLU_1030494_0_0_1"/>
<dbReference type="GeneID" id="63918934"/>
<proteinExistence type="predicted"/>
<evidence type="ECO:0000313" key="1">
    <source>
        <dbReference type="EMBL" id="KEQ57509.1"/>
    </source>
</evidence>
<dbReference type="RefSeq" id="XP_040874533.1">
    <property type="nucleotide sequence ID" value="XM_041025561.1"/>
</dbReference>
<organism evidence="1 2">
    <name type="scientific">Aureobasidium melanogenum (strain CBS 110374)</name>
    <name type="common">Aureobasidium pullulans var. melanogenum</name>
    <dbReference type="NCBI Taxonomy" id="1043003"/>
    <lineage>
        <taxon>Eukaryota</taxon>
        <taxon>Fungi</taxon>
        <taxon>Dikarya</taxon>
        <taxon>Ascomycota</taxon>
        <taxon>Pezizomycotina</taxon>
        <taxon>Dothideomycetes</taxon>
        <taxon>Dothideomycetidae</taxon>
        <taxon>Dothideales</taxon>
        <taxon>Saccotheciaceae</taxon>
        <taxon>Aureobasidium</taxon>
    </lineage>
</organism>
<gene>
    <name evidence="1" type="ORF">M437DRAFT_70746</name>
</gene>
<sequence length="270" mass="31514">MDLHQPHPMIPVLTERAARYRPQDERASRKKERLVDIVTETVLKTPKKYHRTLETRIKCLDECIQALKEDRDSEPPRNKIELRTTNAESSTAQKIREWLSATWSIVSFELRKSTKRKSFIKAQQICLQLEEAKDRLCSIHKGAFWESIPSPIIQQTEDIRSKRSAVRESQRYPAMEMGWINTESVRLTEILSRALDDCEKLEQETRMNKVLSPCSSCRAPVCTKDYIMQHKEEVLRFWGKIVEIESLAEETVVQSVVTRKFNALPSMRRG</sequence>
<dbReference type="EMBL" id="KL584906">
    <property type="protein sequence ID" value="KEQ57509.1"/>
    <property type="molecule type" value="Genomic_DNA"/>
</dbReference>